<dbReference type="InterPro" id="IPR013087">
    <property type="entry name" value="Znf_C2H2_type"/>
</dbReference>
<dbReference type="EC" id="2.1.1.-" evidence="7"/>
<accession>A0A6J8E9A9</accession>
<dbReference type="InterPro" id="IPR046341">
    <property type="entry name" value="SET_dom_sf"/>
</dbReference>
<dbReference type="PROSITE" id="PS00028">
    <property type="entry name" value="ZINC_FINGER_C2H2_1"/>
    <property type="match status" value="2"/>
</dbReference>
<keyword evidence="2" id="KW-0539">Nucleus</keyword>
<evidence type="ECO:0000313" key="7">
    <source>
        <dbReference type="EMBL" id="CAC5417389.1"/>
    </source>
</evidence>
<comment type="subcellular location">
    <subcellularLocation>
        <location evidence="1">Nucleus</location>
    </subcellularLocation>
</comment>
<name>A0A6J8E9A9_MYTCO</name>
<feature type="domain" description="SET" evidence="6">
    <location>
        <begin position="1"/>
        <end position="122"/>
    </location>
</feature>
<reference evidence="7 8" key="1">
    <citation type="submission" date="2020-06" db="EMBL/GenBank/DDBJ databases">
        <authorList>
            <person name="Li R."/>
            <person name="Bekaert M."/>
        </authorList>
    </citation>
    <scope>NUCLEOTIDE SEQUENCE [LARGE SCALE GENOMIC DNA]</scope>
    <source>
        <strain evidence="8">wild</strain>
    </source>
</reference>
<keyword evidence="3" id="KW-0479">Metal-binding</keyword>
<dbReference type="GO" id="GO:0032259">
    <property type="term" value="P:methylation"/>
    <property type="evidence" value="ECO:0007669"/>
    <property type="project" value="UniProtKB-KW"/>
</dbReference>
<gene>
    <name evidence="7" type="ORF">MCOR_49895</name>
</gene>
<feature type="domain" description="C2H2-type" evidence="5">
    <location>
        <begin position="145"/>
        <end position="173"/>
    </location>
</feature>
<dbReference type="InterPro" id="IPR036236">
    <property type="entry name" value="Znf_C2H2_sf"/>
</dbReference>
<evidence type="ECO:0000256" key="3">
    <source>
        <dbReference type="PROSITE-ProRule" id="PRU00042"/>
    </source>
</evidence>
<dbReference type="AlphaFoldDB" id="A0A6J8E9A9"/>
<dbReference type="InterPro" id="IPR052296">
    <property type="entry name" value="TR-Histone_Methyltrans"/>
</dbReference>
<dbReference type="Gene3D" id="3.30.160.60">
    <property type="entry name" value="Classic Zinc Finger"/>
    <property type="match status" value="1"/>
</dbReference>
<dbReference type="GO" id="GO:0008270">
    <property type="term" value="F:zinc ion binding"/>
    <property type="evidence" value="ECO:0007669"/>
    <property type="project" value="UniProtKB-KW"/>
</dbReference>
<keyword evidence="7" id="KW-0489">Methyltransferase</keyword>
<evidence type="ECO:0000313" key="8">
    <source>
        <dbReference type="Proteomes" id="UP000507470"/>
    </source>
</evidence>
<evidence type="ECO:0000256" key="4">
    <source>
        <dbReference type="SAM" id="MobiDB-lite"/>
    </source>
</evidence>
<evidence type="ECO:0000256" key="1">
    <source>
        <dbReference type="ARBA" id="ARBA00004123"/>
    </source>
</evidence>
<dbReference type="GO" id="GO:0008168">
    <property type="term" value="F:methyltransferase activity"/>
    <property type="evidence" value="ECO:0007669"/>
    <property type="project" value="UniProtKB-KW"/>
</dbReference>
<dbReference type="Proteomes" id="UP000507470">
    <property type="component" value="Unassembled WGS sequence"/>
</dbReference>
<dbReference type="OrthoDB" id="5814089at2759"/>
<evidence type="ECO:0000259" key="5">
    <source>
        <dbReference type="PROSITE" id="PS50157"/>
    </source>
</evidence>
<dbReference type="SMART" id="SM00355">
    <property type="entry name" value="ZnF_C2H2"/>
    <property type="match status" value="3"/>
</dbReference>
<dbReference type="PANTHER" id="PTHR16516">
    <property type="entry name" value="AGAP007109-PA"/>
    <property type="match status" value="1"/>
</dbReference>
<keyword evidence="3" id="KW-0863">Zinc-finger</keyword>
<feature type="domain" description="C2H2-type" evidence="5">
    <location>
        <begin position="443"/>
        <end position="466"/>
    </location>
</feature>
<dbReference type="PROSITE" id="PS50157">
    <property type="entry name" value="ZINC_FINGER_C2H2_2"/>
    <property type="match status" value="3"/>
</dbReference>
<dbReference type="PANTHER" id="PTHR16516:SF4">
    <property type="entry name" value="C2H2-TYPE DOMAIN-CONTAINING PROTEIN"/>
    <property type="match status" value="1"/>
</dbReference>
<dbReference type="Pfam" id="PF00096">
    <property type="entry name" value="zf-C2H2"/>
    <property type="match status" value="1"/>
</dbReference>
<proteinExistence type="predicted"/>
<dbReference type="InterPro" id="IPR001214">
    <property type="entry name" value="SET_dom"/>
</dbReference>
<dbReference type="SUPFAM" id="SSF57667">
    <property type="entry name" value="beta-beta-alpha zinc fingers"/>
    <property type="match status" value="1"/>
</dbReference>
<evidence type="ECO:0000256" key="2">
    <source>
        <dbReference type="ARBA" id="ARBA00023242"/>
    </source>
</evidence>
<keyword evidence="7" id="KW-0808">Transferase</keyword>
<dbReference type="GO" id="GO:0006355">
    <property type="term" value="P:regulation of DNA-templated transcription"/>
    <property type="evidence" value="ECO:0007669"/>
    <property type="project" value="TreeGrafter"/>
</dbReference>
<keyword evidence="8" id="KW-1185">Reference proteome</keyword>
<keyword evidence="3" id="KW-0862">Zinc</keyword>
<dbReference type="Gene3D" id="2.170.270.10">
    <property type="entry name" value="SET domain"/>
    <property type="match status" value="1"/>
</dbReference>
<feature type="domain" description="C2H2-type" evidence="5">
    <location>
        <begin position="405"/>
        <end position="433"/>
    </location>
</feature>
<dbReference type="EMBL" id="CACVKT020008738">
    <property type="protein sequence ID" value="CAC5417389.1"/>
    <property type="molecule type" value="Genomic_DNA"/>
</dbReference>
<dbReference type="Pfam" id="PF21549">
    <property type="entry name" value="PRDM2_PR"/>
    <property type="match status" value="1"/>
</dbReference>
<sequence>MGVITVVDIDYGHIFGPFPISSTAMDPTYAIGMLTQDTQQQGPMLEVSIPVTSCQPQIFQGYIVIDPSINNGLARGMEWLAYINPARNEDEQNMEAYVKNKEVFYRALRIIKSGEELLVWYSKDFCQLIDVPEVKRIPLTENEKYICSRCGETFEYIFSLKAHMKFKCEVGSHKMRLNKQSLSVSTELESNHCRKRNLEHSEDITNKKFLKENVHGIDKIMLSKDYRDVNSNVPNHDHEKSDLCSSAFRKVEKEAISSPKDENKAGVSQKDKTNMKYENDRLCVPPYVSLPVSSKECFVPPDMLSTLMIPRGMMNASINTDIHNKVMDTYGIGMAYPFSVQNSIMGNMESLSPNSRKQYLMNMNSSLTASIPFSKSANPMVEKILQTSNMAMLHKPLPALTQSTNWCAKCNTSFRMTSDLVYHMRSHHSKESPTVIKKRDDKLKCNICQETFKERHHLTRHMTSHQ</sequence>
<organism evidence="7 8">
    <name type="scientific">Mytilus coruscus</name>
    <name type="common">Sea mussel</name>
    <dbReference type="NCBI Taxonomy" id="42192"/>
    <lineage>
        <taxon>Eukaryota</taxon>
        <taxon>Metazoa</taxon>
        <taxon>Spiralia</taxon>
        <taxon>Lophotrochozoa</taxon>
        <taxon>Mollusca</taxon>
        <taxon>Bivalvia</taxon>
        <taxon>Autobranchia</taxon>
        <taxon>Pteriomorphia</taxon>
        <taxon>Mytilida</taxon>
        <taxon>Mytiloidea</taxon>
        <taxon>Mytilidae</taxon>
        <taxon>Mytilinae</taxon>
        <taxon>Mytilus</taxon>
    </lineage>
</organism>
<protein>
    <submittedName>
        <fullName evidence="7">PRDM8</fullName>
        <ecNumber evidence="7">2.1.1.-</ecNumber>
    </submittedName>
</protein>
<dbReference type="PROSITE" id="PS50280">
    <property type="entry name" value="SET"/>
    <property type="match status" value="1"/>
</dbReference>
<feature type="region of interest" description="Disordered" evidence="4">
    <location>
        <begin position="254"/>
        <end position="273"/>
    </location>
</feature>
<dbReference type="GO" id="GO:0005634">
    <property type="term" value="C:nucleus"/>
    <property type="evidence" value="ECO:0007669"/>
    <property type="project" value="UniProtKB-SubCell"/>
</dbReference>
<evidence type="ECO:0000259" key="6">
    <source>
        <dbReference type="PROSITE" id="PS50280"/>
    </source>
</evidence>